<keyword evidence="1" id="KW-0812">Transmembrane</keyword>
<accession>W3WSG6</accession>
<organism evidence="2 3">
    <name type="scientific">Pestalotiopsis fici (strain W106-1 / CGMCC3.15140)</name>
    <dbReference type="NCBI Taxonomy" id="1229662"/>
    <lineage>
        <taxon>Eukaryota</taxon>
        <taxon>Fungi</taxon>
        <taxon>Dikarya</taxon>
        <taxon>Ascomycota</taxon>
        <taxon>Pezizomycotina</taxon>
        <taxon>Sordariomycetes</taxon>
        <taxon>Xylariomycetidae</taxon>
        <taxon>Amphisphaeriales</taxon>
        <taxon>Sporocadaceae</taxon>
        <taxon>Pestalotiopsis</taxon>
    </lineage>
</organism>
<reference evidence="3" key="1">
    <citation type="journal article" date="2015" name="BMC Genomics">
        <title>Genomic and transcriptomic analysis of the endophytic fungus Pestalotiopsis fici reveals its lifestyle and high potential for synthesis of natural products.</title>
        <authorList>
            <person name="Wang X."/>
            <person name="Zhang X."/>
            <person name="Liu L."/>
            <person name="Xiang M."/>
            <person name="Wang W."/>
            <person name="Sun X."/>
            <person name="Che Y."/>
            <person name="Guo L."/>
            <person name="Liu G."/>
            <person name="Guo L."/>
            <person name="Wang C."/>
            <person name="Yin W.B."/>
            <person name="Stadler M."/>
            <person name="Zhang X."/>
            <person name="Liu X."/>
        </authorList>
    </citation>
    <scope>NUCLEOTIDE SEQUENCE [LARGE SCALE GENOMIC DNA]</scope>
    <source>
        <strain evidence="3">W106-1 / CGMCC3.15140</strain>
    </source>
</reference>
<evidence type="ECO:0000313" key="2">
    <source>
        <dbReference type="EMBL" id="ETS76739.1"/>
    </source>
</evidence>
<sequence>MEERAPLIVFNAIRKPDGIAHGEDESRRSSLATAVEEIPETPCKELRPERKDRFEGVRTCLCKVRTPILVVVLSILVVWATNVVGITYLSNIIYRACQMPGVPTIASQFPMGLCSLAPPSDQTFAKVLDAQVKYEKIFKYIEKRATLPDRMTETAKRVDTKVDQSSFDEERSETPTIYSLESKFFHSAEFSHAVLDLGSFLKQAKETAQRLVVANQVAKASLQALISKKTRWKFLNTDPFRTWEVSKIHDGLTETSMEQIILVIDRAEVARKKIEDLEDGIQTTETSTVYGHFPARDFSVHLQEAHALLEIVRDGTEKIKNDISKAQKHCRFFKKASHTDKQKMELESMITIWTNQLDHNIRLLGEALKGPRFVEATASSKTFGTIDPLFTTTPSLTPSLSPTSFDT</sequence>
<keyword evidence="1" id="KW-0472">Membrane</keyword>
<dbReference type="Proteomes" id="UP000030651">
    <property type="component" value="Unassembled WGS sequence"/>
</dbReference>
<evidence type="ECO:0000256" key="1">
    <source>
        <dbReference type="SAM" id="Phobius"/>
    </source>
</evidence>
<keyword evidence="3" id="KW-1185">Reference proteome</keyword>
<dbReference type="InParanoid" id="W3WSG6"/>
<dbReference type="GeneID" id="19277139"/>
<name>W3WSG6_PESFW</name>
<dbReference type="EMBL" id="KI912117">
    <property type="protein sequence ID" value="ETS76739.1"/>
    <property type="molecule type" value="Genomic_DNA"/>
</dbReference>
<dbReference type="OrthoDB" id="4763483at2759"/>
<dbReference type="AlphaFoldDB" id="W3WSG6"/>
<keyword evidence="1" id="KW-1133">Transmembrane helix</keyword>
<protein>
    <submittedName>
        <fullName evidence="2">Uncharacterized protein</fullName>
    </submittedName>
</protein>
<dbReference type="RefSeq" id="XP_007838898.1">
    <property type="nucleotide sequence ID" value="XM_007840707.1"/>
</dbReference>
<proteinExistence type="predicted"/>
<evidence type="ECO:0000313" key="3">
    <source>
        <dbReference type="Proteomes" id="UP000030651"/>
    </source>
</evidence>
<dbReference type="HOGENOM" id="CLU_676355_0_0_1"/>
<dbReference type="KEGG" id="pfy:PFICI_12126"/>
<gene>
    <name evidence="2" type="ORF">PFICI_12126</name>
</gene>
<feature type="transmembrane region" description="Helical" evidence="1">
    <location>
        <begin position="68"/>
        <end position="89"/>
    </location>
</feature>